<evidence type="ECO:0008006" key="3">
    <source>
        <dbReference type="Google" id="ProtNLM"/>
    </source>
</evidence>
<organism evidence="1 2">
    <name type="scientific">Olleya sediminilitoris</name>
    <dbReference type="NCBI Taxonomy" id="2795739"/>
    <lineage>
        <taxon>Bacteria</taxon>
        <taxon>Pseudomonadati</taxon>
        <taxon>Bacteroidota</taxon>
        <taxon>Flavobacteriia</taxon>
        <taxon>Flavobacteriales</taxon>
        <taxon>Flavobacteriaceae</taxon>
    </lineage>
</organism>
<dbReference type="Proteomes" id="UP000605013">
    <property type="component" value="Unassembled WGS sequence"/>
</dbReference>
<evidence type="ECO:0000313" key="2">
    <source>
        <dbReference type="Proteomes" id="UP000605013"/>
    </source>
</evidence>
<sequence length="149" mass="16271">MKNIFKMLMLFCVCIACNNDDDVNNDATNQTQCNYQGFSYLDASNNDQTLIAETELNTQFFPNASNGPYGAPGIEIVSNTSTPSLFFVTNVIALNQTGTGYLTLDNGQEQTVTVTCQRAGTAVGDEIRLDVVYGNIEVEFCVIIDEVVL</sequence>
<evidence type="ECO:0000313" key="1">
    <source>
        <dbReference type="EMBL" id="MBL7559460.1"/>
    </source>
</evidence>
<gene>
    <name evidence="1" type="ORF">JAO71_06530</name>
</gene>
<dbReference type="EMBL" id="JAEMEF010000004">
    <property type="protein sequence ID" value="MBL7559460.1"/>
    <property type="molecule type" value="Genomic_DNA"/>
</dbReference>
<name>A0ABS1WK11_9FLAO</name>
<protein>
    <recommendedName>
        <fullName evidence="3">Lipoprotein</fullName>
    </recommendedName>
</protein>
<proteinExistence type="predicted"/>
<reference evidence="1 2" key="1">
    <citation type="submission" date="2020-12" db="EMBL/GenBank/DDBJ databases">
        <title>Olleya sediminilitoris sp. nov., isolated from a tidal flat.</title>
        <authorList>
            <person name="Park S."/>
            <person name="Yoon J.-H."/>
        </authorList>
    </citation>
    <scope>NUCLEOTIDE SEQUENCE [LARGE SCALE GENOMIC DNA]</scope>
    <source>
        <strain evidence="1 2">YSTF-M6</strain>
    </source>
</reference>
<accession>A0ABS1WK11</accession>
<comment type="caution">
    <text evidence="1">The sequence shown here is derived from an EMBL/GenBank/DDBJ whole genome shotgun (WGS) entry which is preliminary data.</text>
</comment>
<dbReference type="RefSeq" id="WP_202999707.1">
    <property type="nucleotide sequence ID" value="NZ_JAEMEF010000004.1"/>
</dbReference>
<keyword evidence="2" id="KW-1185">Reference proteome</keyword>